<dbReference type="GO" id="GO:0004488">
    <property type="term" value="F:methylenetetrahydrofolate dehydrogenase (NADP+) activity"/>
    <property type="evidence" value="ECO:0007669"/>
    <property type="project" value="InterPro"/>
</dbReference>
<dbReference type="GO" id="GO:0005829">
    <property type="term" value="C:cytosol"/>
    <property type="evidence" value="ECO:0007669"/>
    <property type="project" value="TreeGrafter"/>
</dbReference>
<evidence type="ECO:0000256" key="6">
    <source>
        <dbReference type="ARBA" id="ARBA00022801"/>
    </source>
</evidence>
<proteinExistence type="inferred from homology"/>
<dbReference type="PROSITE" id="PS00767">
    <property type="entry name" value="THF_DHG_CYH_2"/>
    <property type="match status" value="1"/>
</dbReference>
<dbReference type="Pfam" id="PF00763">
    <property type="entry name" value="THF_DHG_CYH"/>
    <property type="match status" value="1"/>
</dbReference>
<dbReference type="InterPro" id="IPR046346">
    <property type="entry name" value="Aminoacid_DH-like_N_sf"/>
</dbReference>
<dbReference type="PROSITE" id="PS00766">
    <property type="entry name" value="THF_DHG_CYH_1"/>
    <property type="match status" value="1"/>
</dbReference>
<evidence type="ECO:0000259" key="12">
    <source>
        <dbReference type="Pfam" id="PF00763"/>
    </source>
</evidence>
<dbReference type="GO" id="GO:0000105">
    <property type="term" value="P:L-histidine biosynthetic process"/>
    <property type="evidence" value="ECO:0007669"/>
    <property type="project" value="UniProtKB-KW"/>
</dbReference>
<dbReference type="FunFam" id="3.40.50.720:FF:000094">
    <property type="entry name" value="Bifunctional protein FolD"/>
    <property type="match status" value="1"/>
</dbReference>
<dbReference type="InterPro" id="IPR000672">
    <property type="entry name" value="THF_DH/CycHdrlase"/>
</dbReference>
<dbReference type="HAMAP" id="MF_01576">
    <property type="entry name" value="THF_DHG_CYH"/>
    <property type="match status" value="1"/>
</dbReference>
<dbReference type="Pfam" id="PF02882">
    <property type="entry name" value="THF_DHG_CYH_C"/>
    <property type="match status" value="1"/>
</dbReference>
<dbReference type="GO" id="GO:0009086">
    <property type="term" value="P:methionine biosynthetic process"/>
    <property type="evidence" value="ECO:0007669"/>
    <property type="project" value="UniProtKB-KW"/>
</dbReference>
<dbReference type="InterPro" id="IPR020630">
    <property type="entry name" value="THF_DH/CycHdrlase_cat_dom"/>
</dbReference>
<name>A0A645CVX5_9ZZZZ</name>
<dbReference type="SUPFAM" id="SSF51735">
    <property type="entry name" value="NAD(P)-binding Rossmann-fold domains"/>
    <property type="match status" value="1"/>
</dbReference>
<dbReference type="PRINTS" id="PR00085">
    <property type="entry name" value="THFDHDRGNASE"/>
</dbReference>
<dbReference type="PANTHER" id="PTHR48099">
    <property type="entry name" value="C-1-TETRAHYDROFOLATE SYNTHASE, CYTOPLASMIC-RELATED"/>
    <property type="match status" value="1"/>
</dbReference>
<gene>
    <name evidence="14" type="primary">folD_45</name>
    <name evidence="14" type="ORF">SDC9_128338</name>
</gene>
<dbReference type="InterPro" id="IPR036291">
    <property type="entry name" value="NAD(P)-bd_dom_sf"/>
</dbReference>
<dbReference type="NCBIfam" id="NF010783">
    <property type="entry name" value="PRK14186.1"/>
    <property type="match status" value="1"/>
</dbReference>
<dbReference type="CDD" id="cd01080">
    <property type="entry name" value="NAD_bind_m-THF_DH_Cyclohyd"/>
    <property type="match status" value="1"/>
</dbReference>
<accession>A0A645CVX5</accession>
<dbReference type="GO" id="GO:0035999">
    <property type="term" value="P:tetrahydrofolate interconversion"/>
    <property type="evidence" value="ECO:0007669"/>
    <property type="project" value="TreeGrafter"/>
</dbReference>
<feature type="domain" description="Tetrahydrofolate dehydrogenase/cyclohydrolase NAD(P)-binding" evidence="13">
    <location>
        <begin position="149"/>
        <end position="288"/>
    </location>
</feature>
<keyword evidence="3" id="KW-0554">One-carbon metabolism</keyword>
<dbReference type="FunFam" id="3.40.50.10860:FF:000005">
    <property type="entry name" value="C-1-tetrahydrofolate synthase, cytoplasmic, putative"/>
    <property type="match status" value="1"/>
</dbReference>
<dbReference type="Gene3D" id="3.40.50.10860">
    <property type="entry name" value="Leucine Dehydrogenase, chain A, domain 1"/>
    <property type="match status" value="1"/>
</dbReference>
<keyword evidence="4" id="KW-0028">Amino-acid biosynthesis</keyword>
<evidence type="ECO:0000313" key="14">
    <source>
        <dbReference type="EMBL" id="MPM81286.1"/>
    </source>
</evidence>
<evidence type="ECO:0000256" key="7">
    <source>
        <dbReference type="ARBA" id="ARBA00022857"/>
    </source>
</evidence>
<comment type="pathway">
    <text evidence="1">One-carbon metabolism; tetrahydrofolate interconversion.</text>
</comment>
<keyword evidence="8" id="KW-0560">Oxidoreductase</keyword>
<organism evidence="14">
    <name type="scientific">bioreactor metagenome</name>
    <dbReference type="NCBI Taxonomy" id="1076179"/>
    <lineage>
        <taxon>unclassified sequences</taxon>
        <taxon>metagenomes</taxon>
        <taxon>ecological metagenomes</taxon>
    </lineage>
</organism>
<dbReference type="GO" id="GO:0006164">
    <property type="term" value="P:purine nucleotide biosynthetic process"/>
    <property type="evidence" value="ECO:0007669"/>
    <property type="project" value="UniProtKB-KW"/>
</dbReference>
<evidence type="ECO:0000256" key="5">
    <source>
        <dbReference type="ARBA" id="ARBA00022755"/>
    </source>
</evidence>
<keyword evidence="11" id="KW-0511">Multifunctional enzyme</keyword>
<comment type="subunit">
    <text evidence="2">Homodimer.</text>
</comment>
<dbReference type="Gene3D" id="3.40.50.720">
    <property type="entry name" value="NAD(P)-binding Rossmann-like Domain"/>
    <property type="match status" value="1"/>
</dbReference>
<sequence length="291" mass="30858">MLLILNMRGILNMAIVDGKKLSQDIREKLEPRIAALKARGIIPGLTVILVGDDPASHVYVNNKERAAQQLGMNGHVLRLSADTGEAQLLELVDKLNADATVHGMLIQLPLPDHINELNVLERVNPKKDVDGIHTLSMGNLVVGRKGFVSCTPKGIIKLIESTGERIEGKHAVIIGRSNIVGKPAALSLLAKNATVTICHSKTKALADITRTADILVAAVGKPNFVTADMVKPGAIVIDAGTSKVDGKLTGDVKFDEVAPLVSFITPVPGGVGPMTITMLMENTVEAAEIYG</sequence>
<evidence type="ECO:0000256" key="3">
    <source>
        <dbReference type="ARBA" id="ARBA00022563"/>
    </source>
</evidence>
<keyword evidence="10" id="KW-0486">Methionine biosynthesis</keyword>
<dbReference type="EMBL" id="VSSQ01030670">
    <property type="protein sequence ID" value="MPM81286.1"/>
    <property type="molecule type" value="Genomic_DNA"/>
</dbReference>
<comment type="caution">
    <text evidence="14">The sequence shown here is derived from an EMBL/GenBank/DDBJ whole genome shotgun (WGS) entry which is preliminary data.</text>
</comment>
<evidence type="ECO:0000256" key="2">
    <source>
        <dbReference type="ARBA" id="ARBA00011738"/>
    </source>
</evidence>
<evidence type="ECO:0000256" key="1">
    <source>
        <dbReference type="ARBA" id="ARBA00004777"/>
    </source>
</evidence>
<keyword evidence="9" id="KW-0368">Histidine biosynthesis</keyword>
<evidence type="ECO:0000256" key="10">
    <source>
        <dbReference type="ARBA" id="ARBA00023167"/>
    </source>
</evidence>
<dbReference type="PANTHER" id="PTHR48099:SF5">
    <property type="entry name" value="C-1-TETRAHYDROFOLATE SYNTHASE, CYTOPLASMIC"/>
    <property type="match status" value="1"/>
</dbReference>
<dbReference type="InterPro" id="IPR020631">
    <property type="entry name" value="THF_DH/CycHdrlase_NAD-bd_dom"/>
</dbReference>
<reference evidence="14" key="1">
    <citation type="submission" date="2019-08" db="EMBL/GenBank/DDBJ databases">
        <authorList>
            <person name="Kucharzyk K."/>
            <person name="Murdoch R.W."/>
            <person name="Higgins S."/>
            <person name="Loffler F."/>
        </authorList>
    </citation>
    <scope>NUCLEOTIDE SEQUENCE</scope>
</reference>
<dbReference type="SUPFAM" id="SSF53223">
    <property type="entry name" value="Aminoacid dehydrogenase-like, N-terminal domain"/>
    <property type="match status" value="1"/>
</dbReference>
<evidence type="ECO:0000256" key="4">
    <source>
        <dbReference type="ARBA" id="ARBA00022605"/>
    </source>
</evidence>
<evidence type="ECO:0000256" key="11">
    <source>
        <dbReference type="ARBA" id="ARBA00023268"/>
    </source>
</evidence>
<feature type="domain" description="Tetrahydrofolate dehydrogenase/cyclohydrolase catalytic" evidence="12">
    <location>
        <begin position="16"/>
        <end position="130"/>
    </location>
</feature>
<dbReference type="InterPro" id="IPR020867">
    <property type="entry name" value="THF_DH/CycHdrlase_CS"/>
</dbReference>
<dbReference type="AlphaFoldDB" id="A0A645CVX5"/>
<evidence type="ECO:0000256" key="8">
    <source>
        <dbReference type="ARBA" id="ARBA00023002"/>
    </source>
</evidence>
<keyword evidence="6" id="KW-0378">Hydrolase</keyword>
<dbReference type="GO" id="GO:0004477">
    <property type="term" value="F:methenyltetrahydrofolate cyclohydrolase activity"/>
    <property type="evidence" value="ECO:0007669"/>
    <property type="project" value="TreeGrafter"/>
</dbReference>
<protein>
    <submittedName>
        <fullName evidence="14">Bifunctional protein FolD protein</fullName>
    </submittedName>
</protein>
<keyword evidence="5" id="KW-0658">Purine biosynthesis</keyword>
<evidence type="ECO:0000256" key="9">
    <source>
        <dbReference type="ARBA" id="ARBA00023102"/>
    </source>
</evidence>
<evidence type="ECO:0000259" key="13">
    <source>
        <dbReference type="Pfam" id="PF02882"/>
    </source>
</evidence>
<keyword evidence="7" id="KW-0521">NADP</keyword>